<dbReference type="EMBL" id="CAJHNJ030000058">
    <property type="protein sequence ID" value="CAG9133175.1"/>
    <property type="molecule type" value="Genomic_DNA"/>
</dbReference>
<feature type="compositionally biased region" description="Basic residues" evidence="2">
    <location>
        <begin position="476"/>
        <end position="489"/>
    </location>
</feature>
<dbReference type="InterPro" id="IPR018834">
    <property type="entry name" value="DNA/RNA-bd_Est1-type"/>
</dbReference>
<feature type="domain" description="Telomerase activating protein Est1-like N-terminal" evidence="4">
    <location>
        <begin position="77"/>
        <end position="183"/>
    </location>
</feature>
<dbReference type="Gene3D" id="1.25.40.10">
    <property type="entry name" value="Tetratricopeptide repeat domain"/>
    <property type="match status" value="1"/>
</dbReference>
<dbReference type="Gene3D" id="3.40.50.1010">
    <property type="entry name" value="5'-nuclease"/>
    <property type="match status" value="1"/>
</dbReference>
<feature type="region of interest" description="Disordered" evidence="2">
    <location>
        <begin position="753"/>
        <end position="775"/>
    </location>
</feature>
<feature type="region of interest" description="Disordered" evidence="2">
    <location>
        <begin position="415"/>
        <end position="577"/>
    </location>
</feature>
<dbReference type="Pfam" id="PF10373">
    <property type="entry name" value="EST1_DNA_bind"/>
    <property type="match status" value="1"/>
</dbReference>
<feature type="compositionally biased region" description="Basic and acidic residues" evidence="2">
    <location>
        <begin position="418"/>
        <end position="427"/>
    </location>
</feature>
<dbReference type="Pfam" id="PF10374">
    <property type="entry name" value="EST1"/>
    <property type="match status" value="1"/>
</dbReference>
<dbReference type="AlphaFoldDB" id="A0A8S4FX34"/>
<reference evidence="5" key="1">
    <citation type="submission" date="2020-11" db="EMBL/GenBank/DDBJ databases">
        <authorList>
            <person name="Whiteford S."/>
        </authorList>
    </citation>
    <scope>NUCLEOTIDE SEQUENCE</scope>
</reference>
<protein>
    <submittedName>
        <fullName evidence="5">(diamondback moth) hypothetical protein</fullName>
    </submittedName>
</protein>
<evidence type="ECO:0000313" key="5">
    <source>
        <dbReference type="EMBL" id="CAG9133175.1"/>
    </source>
</evidence>
<dbReference type="GO" id="GO:0042162">
    <property type="term" value="F:telomeric DNA binding"/>
    <property type="evidence" value="ECO:0007669"/>
    <property type="project" value="TreeGrafter"/>
</dbReference>
<dbReference type="InterPro" id="IPR011990">
    <property type="entry name" value="TPR-like_helical_dom_sf"/>
</dbReference>
<evidence type="ECO:0000259" key="3">
    <source>
        <dbReference type="Pfam" id="PF10373"/>
    </source>
</evidence>
<keyword evidence="1" id="KW-0866">Nonsense-mediated mRNA decay</keyword>
<comment type="caution">
    <text evidence="5">The sequence shown here is derived from an EMBL/GenBank/DDBJ whole genome shotgun (WGS) entry which is preliminary data.</text>
</comment>
<evidence type="ECO:0000256" key="1">
    <source>
        <dbReference type="ARBA" id="ARBA00023161"/>
    </source>
</evidence>
<feature type="compositionally biased region" description="Acidic residues" evidence="2">
    <location>
        <begin position="496"/>
        <end position="507"/>
    </location>
</feature>
<feature type="compositionally biased region" description="Polar residues" evidence="2">
    <location>
        <begin position="538"/>
        <end position="553"/>
    </location>
</feature>
<accession>A0A8S4FX34</accession>
<sequence length="970" mass="109959">MNGFSENTEAEIADRNERAKKLYRYITDVARRIDEATAACHSVADLFTTYIEVQRQKLRDNCEKLMFLDPLNYGKKSLELLWRKVYYDTVSAAKKFGESENEYDNYLFTHIVCGIGHFHHCICRIQSEMKVECCELDYTPQHIDEEKEDAEKPSHDEELQLFGRGLLHSCLLYLGDLSRYQAEIFHAFDSSIAARYYLQSALVDMSSGMPYNQLGNLYLDKNHNLDSVCYYIQCLSCTVPFEGALGNLTKLFEKNTQFVETITSTESLSQVEHIQTTISNFLSLIEVWYLAKDESDIPQKCSSIAQLLKISMDFNQIPLPDINKQYTEYQQAVEDETLNPSYLNSNLIHKIVQVCLFTAAKMNDADEKKAFAAKAFTLALLSQLLQKLLQQLEALGFQNPADKYNKRSARMIESLSNKVEKQEKSTTDDESNEVGPIENNIKVIVSEPNETEETSIVTQPDIDANKDGQNGDAKTNKKTLAKRRRRRRLASSDSSDMTESEASEAESDASCSDEALSGSSFDSDDDMKSDNSDDITDTETAVPSEKQNGNTTNIHEKHLNGDVKENGKIKKDDMSCDSDTKTQLKAKGIQDFLRGDNFLPSIKLLQDWILNEKDLLLSCGDSGESLFQCVVDLLNIFTHYFKPKASSKPVESCEILDYARSIAKKLKLDYRTIPLPEDVSLRGSNICKYDKDAAEWQLLNMYQPSVYEENIIRILKFIDFGDQIAKIVPRIRYNRSMQILYLKKTPTAKVNTKTNVKKGREWHNSKKQQPSESESGLLRRLGRLWLTSQVRELERSGRAAPPTMLVPTAEALHTRLKQVKLLLRARAFILLVPSVVLQELDELKREQSSARDAIRWLEGALAGGARGVRAQRPGQARALPLLKYPRKAPPHIHNYIQILEFCHHFVADDRGAGDPKTSSLLVLLTADPPDDSYKEFSITGAAQSAGVTLDTIDNFYAKWRQTVHKSGKKR</sequence>
<evidence type="ECO:0000313" key="6">
    <source>
        <dbReference type="Proteomes" id="UP000653454"/>
    </source>
</evidence>
<feature type="domain" description="DNA/RNA-binding" evidence="3">
    <location>
        <begin position="193"/>
        <end position="402"/>
    </location>
</feature>
<keyword evidence="6" id="KW-1185">Reference proteome</keyword>
<dbReference type="GO" id="GO:0070034">
    <property type="term" value="F:telomerase RNA binding"/>
    <property type="evidence" value="ECO:0007669"/>
    <property type="project" value="TreeGrafter"/>
</dbReference>
<dbReference type="SUPFAM" id="SSF48452">
    <property type="entry name" value="TPR-like"/>
    <property type="match status" value="1"/>
</dbReference>
<gene>
    <name evidence="5" type="ORF">PLXY2_LOCUS11395</name>
</gene>
<proteinExistence type="predicted"/>
<dbReference type="GO" id="GO:0005697">
    <property type="term" value="C:telomerase holoenzyme complex"/>
    <property type="evidence" value="ECO:0007669"/>
    <property type="project" value="TreeGrafter"/>
</dbReference>
<feature type="compositionally biased region" description="Low complexity" evidence="2">
    <location>
        <begin position="508"/>
        <end position="521"/>
    </location>
</feature>
<dbReference type="PANTHER" id="PTHR15696:SF7">
    <property type="entry name" value="NONSENSE-MEDIATED MRNA DECAY FACTOR"/>
    <property type="match status" value="1"/>
</dbReference>
<dbReference type="InterPro" id="IPR045153">
    <property type="entry name" value="Est1/Ebs1-like"/>
</dbReference>
<dbReference type="GO" id="GO:0000184">
    <property type="term" value="P:nuclear-transcribed mRNA catabolic process, nonsense-mediated decay"/>
    <property type="evidence" value="ECO:0007669"/>
    <property type="project" value="UniProtKB-KW"/>
</dbReference>
<evidence type="ECO:0000259" key="4">
    <source>
        <dbReference type="Pfam" id="PF10374"/>
    </source>
</evidence>
<dbReference type="InterPro" id="IPR019458">
    <property type="entry name" value="Est1-like_N"/>
</dbReference>
<dbReference type="PANTHER" id="PTHR15696">
    <property type="entry name" value="SMG-7 SUPPRESSOR WITH MORPHOLOGICAL EFFECT ON GENITALIA PROTEIN 7"/>
    <property type="match status" value="1"/>
</dbReference>
<name>A0A8S4FX34_PLUXY</name>
<dbReference type="Proteomes" id="UP000653454">
    <property type="component" value="Unassembled WGS sequence"/>
</dbReference>
<feature type="compositionally biased region" description="Basic and acidic residues" evidence="2">
    <location>
        <begin position="554"/>
        <end position="577"/>
    </location>
</feature>
<evidence type="ECO:0000256" key="2">
    <source>
        <dbReference type="SAM" id="MobiDB-lite"/>
    </source>
</evidence>
<organism evidence="5 6">
    <name type="scientific">Plutella xylostella</name>
    <name type="common">Diamondback moth</name>
    <name type="synonym">Plutella maculipennis</name>
    <dbReference type="NCBI Taxonomy" id="51655"/>
    <lineage>
        <taxon>Eukaryota</taxon>
        <taxon>Metazoa</taxon>
        <taxon>Ecdysozoa</taxon>
        <taxon>Arthropoda</taxon>
        <taxon>Hexapoda</taxon>
        <taxon>Insecta</taxon>
        <taxon>Pterygota</taxon>
        <taxon>Neoptera</taxon>
        <taxon>Endopterygota</taxon>
        <taxon>Lepidoptera</taxon>
        <taxon>Glossata</taxon>
        <taxon>Ditrysia</taxon>
        <taxon>Yponomeutoidea</taxon>
        <taxon>Plutellidae</taxon>
        <taxon>Plutella</taxon>
    </lineage>
</organism>